<dbReference type="OrthoDB" id="5344325at2759"/>
<name>A0A6G1JXN2_9PLEO</name>
<evidence type="ECO:0000256" key="1">
    <source>
        <dbReference type="SAM" id="MobiDB-lite"/>
    </source>
</evidence>
<reference evidence="2" key="1">
    <citation type="journal article" date="2020" name="Stud. Mycol.">
        <title>101 Dothideomycetes genomes: a test case for predicting lifestyles and emergence of pathogens.</title>
        <authorList>
            <person name="Haridas S."/>
            <person name="Albert R."/>
            <person name="Binder M."/>
            <person name="Bloem J."/>
            <person name="Labutti K."/>
            <person name="Salamov A."/>
            <person name="Andreopoulos B."/>
            <person name="Baker S."/>
            <person name="Barry K."/>
            <person name="Bills G."/>
            <person name="Bluhm B."/>
            <person name="Cannon C."/>
            <person name="Castanera R."/>
            <person name="Culley D."/>
            <person name="Daum C."/>
            <person name="Ezra D."/>
            <person name="Gonzalez J."/>
            <person name="Henrissat B."/>
            <person name="Kuo A."/>
            <person name="Liang C."/>
            <person name="Lipzen A."/>
            <person name="Lutzoni F."/>
            <person name="Magnuson J."/>
            <person name="Mondo S."/>
            <person name="Nolan M."/>
            <person name="Ohm R."/>
            <person name="Pangilinan J."/>
            <person name="Park H.-J."/>
            <person name="Ramirez L."/>
            <person name="Alfaro M."/>
            <person name="Sun H."/>
            <person name="Tritt A."/>
            <person name="Yoshinaga Y."/>
            <person name="Zwiers L.-H."/>
            <person name="Turgeon B."/>
            <person name="Goodwin S."/>
            <person name="Spatafora J."/>
            <person name="Crous P."/>
            <person name="Grigoriev I."/>
        </authorList>
    </citation>
    <scope>NUCLEOTIDE SEQUENCE</scope>
    <source>
        <strain evidence="2">CBS 279.74</strain>
    </source>
</reference>
<proteinExistence type="predicted"/>
<accession>A0A6G1JXN2</accession>
<dbReference type="Proteomes" id="UP000799428">
    <property type="component" value="Unassembled WGS sequence"/>
</dbReference>
<dbReference type="EMBL" id="MU005779">
    <property type="protein sequence ID" value="KAF2705366.1"/>
    <property type="molecule type" value="Genomic_DNA"/>
</dbReference>
<sequence length="135" mass="14744">MRSGGRKRVTHVIGRSRSATVAILATIALDAASLRNASTTPCKLRRLHRRRITHPKILRRTTMSSRKPPDPTTSLSARCRTGWSTRNSMAAQGSDSLAEMFRHVEHSESNTIALVHSASASSLPSGLRDKTQEAS</sequence>
<evidence type="ECO:0000313" key="3">
    <source>
        <dbReference type="Proteomes" id="UP000799428"/>
    </source>
</evidence>
<gene>
    <name evidence="2" type="ORF">K504DRAFT_537429</name>
</gene>
<evidence type="ECO:0000313" key="2">
    <source>
        <dbReference type="EMBL" id="KAF2705366.1"/>
    </source>
</evidence>
<keyword evidence="3" id="KW-1185">Reference proteome</keyword>
<feature type="region of interest" description="Disordered" evidence="1">
    <location>
        <begin position="51"/>
        <end position="78"/>
    </location>
</feature>
<dbReference type="AlphaFoldDB" id="A0A6G1JXN2"/>
<feature type="non-terminal residue" evidence="2">
    <location>
        <position position="135"/>
    </location>
</feature>
<organism evidence="2 3">
    <name type="scientific">Pleomassaria siparia CBS 279.74</name>
    <dbReference type="NCBI Taxonomy" id="1314801"/>
    <lineage>
        <taxon>Eukaryota</taxon>
        <taxon>Fungi</taxon>
        <taxon>Dikarya</taxon>
        <taxon>Ascomycota</taxon>
        <taxon>Pezizomycotina</taxon>
        <taxon>Dothideomycetes</taxon>
        <taxon>Pleosporomycetidae</taxon>
        <taxon>Pleosporales</taxon>
        <taxon>Pleomassariaceae</taxon>
        <taxon>Pleomassaria</taxon>
    </lineage>
</organism>
<protein>
    <submittedName>
        <fullName evidence="2">Uncharacterized protein</fullName>
    </submittedName>
</protein>